<protein>
    <recommendedName>
        <fullName evidence="5">Charged multivesicular body protein 5</fullName>
    </recommendedName>
</protein>
<dbReference type="Pfam" id="PF03357">
    <property type="entry name" value="Snf7"/>
    <property type="match status" value="1"/>
</dbReference>
<dbReference type="AlphaFoldDB" id="A0AAV7H5S2"/>
<proteinExistence type="predicted"/>
<keyword evidence="4" id="KW-1185">Reference proteome</keyword>
<dbReference type="Proteomes" id="UP000775213">
    <property type="component" value="Unassembled WGS sequence"/>
</dbReference>
<accession>A0AAV7H5S2</accession>
<gene>
    <name evidence="3" type="ORF">IEQ34_007457</name>
</gene>
<keyword evidence="2" id="KW-0472">Membrane</keyword>
<comment type="caution">
    <text evidence="3">The sequence shown here is derived from an EMBL/GenBank/DDBJ whole genome shotgun (WGS) entry which is preliminary data.</text>
</comment>
<feature type="region of interest" description="Disordered" evidence="1">
    <location>
        <begin position="1"/>
        <end position="26"/>
    </location>
</feature>
<evidence type="ECO:0000256" key="1">
    <source>
        <dbReference type="SAM" id="MobiDB-lite"/>
    </source>
</evidence>
<sequence length="119" mass="13553">MRRVFGAKKKQEPPPTIQDATDRINKRGDTVDEKINKLDSELARYKEQIKKTRPGPAQEALKARAMRVLKQRRIRIFNFTESLLLLQGFIFLAAVDLKGCPSTCEVEAIVSVIKPLGFR</sequence>
<evidence type="ECO:0000313" key="3">
    <source>
        <dbReference type="EMBL" id="KAH0462875.1"/>
    </source>
</evidence>
<keyword evidence="2" id="KW-1133">Transmembrane helix</keyword>
<name>A0AAV7H5S2_DENCH</name>
<evidence type="ECO:0000313" key="4">
    <source>
        <dbReference type="Proteomes" id="UP000775213"/>
    </source>
</evidence>
<feature type="transmembrane region" description="Helical" evidence="2">
    <location>
        <begin position="76"/>
        <end position="95"/>
    </location>
</feature>
<evidence type="ECO:0000256" key="2">
    <source>
        <dbReference type="SAM" id="Phobius"/>
    </source>
</evidence>
<dbReference type="EMBL" id="JAGFBR010000008">
    <property type="protein sequence ID" value="KAH0462875.1"/>
    <property type="molecule type" value="Genomic_DNA"/>
</dbReference>
<dbReference type="InterPro" id="IPR005024">
    <property type="entry name" value="Snf7_fam"/>
</dbReference>
<keyword evidence="2" id="KW-0812">Transmembrane</keyword>
<evidence type="ECO:0008006" key="5">
    <source>
        <dbReference type="Google" id="ProtNLM"/>
    </source>
</evidence>
<reference evidence="3 4" key="1">
    <citation type="journal article" date="2021" name="Hortic Res">
        <title>Chromosome-scale assembly of the Dendrobium chrysotoxum genome enhances the understanding of orchid evolution.</title>
        <authorList>
            <person name="Zhang Y."/>
            <person name="Zhang G.Q."/>
            <person name="Zhang D."/>
            <person name="Liu X.D."/>
            <person name="Xu X.Y."/>
            <person name="Sun W.H."/>
            <person name="Yu X."/>
            <person name="Zhu X."/>
            <person name="Wang Z.W."/>
            <person name="Zhao X."/>
            <person name="Zhong W.Y."/>
            <person name="Chen H."/>
            <person name="Yin W.L."/>
            <person name="Huang T."/>
            <person name="Niu S.C."/>
            <person name="Liu Z.J."/>
        </authorList>
    </citation>
    <scope>NUCLEOTIDE SEQUENCE [LARGE SCALE GENOMIC DNA]</scope>
    <source>
        <strain evidence="3">Lindl</strain>
    </source>
</reference>
<dbReference type="GO" id="GO:0007034">
    <property type="term" value="P:vacuolar transport"/>
    <property type="evidence" value="ECO:0007669"/>
    <property type="project" value="InterPro"/>
</dbReference>
<organism evidence="3 4">
    <name type="scientific">Dendrobium chrysotoxum</name>
    <name type="common">Orchid</name>
    <dbReference type="NCBI Taxonomy" id="161865"/>
    <lineage>
        <taxon>Eukaryota</taxon>
        <taxon>Viridiplantae</taxon>
        <taxon>Streptophyta</taxon>
        <taxon>Embryophyta</taxon>
        <taxon>Tracheophyta</taxon>
        <taxon>Spermatophyta</taxon>
        <taxon>Magnoliopsida</taxon>
        <taxon>Liliopsida</taxon>
        <taxon>Asparagales</taxon>
        <taxon>Orchidaceae</taxon>
        <taxon>Epidendroideae</taxon>
        <taxon>Malaxideae</taxon>
        <taxon>Dendrobiinae</taxon>
        <taxon>Dendrobium</taxon>
    </lineage>
</organism>